<keyword evidence="1" id="KW-0479">Metal-binding</keyword>
<protein>
    <submittedName>
        <fullName evidence="3">Catechol 2,3-dioxygenase</fullName>
    </submittedName>
</protein>
<sequence>MTAPYAPSARIGHVHLKVADLDRAITFYSNVLGFEVQSRLGNDAAFLGADGYHHHIGLNTWRSKGGTPAPEHHTGLFHTAILYPSRADLATAVQRVIDAGFPVLGASDHGVSEAIYFNDPDGNGVELYRDRHTAEWPRHDDGSLQMYSRPLQLDDLLSGVA</sequence>
<dbReference type="SUPFAM" id="SSF54593">
    <property type="entry name" value="Glyoxalase/Bleomycin resistance protein/Dihydroxybiphenyl dioxygenase"/>
    <property type="match status" value="1"/>
</dbReference>
<accession>A0ABY1P8W0</accession>
<dbReference type="InterPro" id="IPR018146">
    <property type="entry name" value="Glyoxalase_1_CS"/>
</dbReference>
<comment type="caution">
    <text evidence="3">The sequence shown here is derived from an EMBL/GenBank/DDBJ whole genome shotgun (WGS) entry which is preliminary data.</text>
</comment>
<dbReference type="InterPro" id="IPR004360">
    <property type="entry name" value="Glyas_Fos-R_dOase_dom"/>
</dbReference>
<dbReference type="PROSITE" id="PS00934">
    <property type="entry name" value="GLYOXALASE_I_1"/>
    <property type="match status" value="1"/>
</dbReference>
<reference evidence="3 4" key="1">
    <citation type="submission" date="2017-05" db="EMBL/GenBank/DDBJ databases">
        <authorList>
            <person name="Varghese N."/>
            <person name="Submissions S."/>
        </authorList>
    </citation>
    <scope>NUCLEOTIDE SEQUENCE [LARGE SCALE GENOMIC DNA]</scope>
    <source>
        <strain evidence="3 4">DSM 29734</strain>
    </source>
</reference>
<evidence type="ECO:0000259" key="2">
    <source>
        <dbReference type="PROSITE" id="PS51819"/>
    </source>
</evidence>
<name>A0ABY1P8W0_9RHOB</name>
<dbReference type="InterPro" id="IPR029068">
    <property type="entry name" value="Glyas_Bleomycin-R_OHBP_Dase"/>
</dbReference>
<dbReference type="EMBL" id="FXTY01000006">
    <property type="protein sequence ID" value="SMP29209.1"/>
    <property type="molecule type" value="Genomic_DNA"/>
</dbReference>
<dbReference type="PANTHER" id="PTHR43279:SF1">
    <property type="entry name" value="CATECHOL-2,3-DIOXYGENASE"/>
    <property type="match status" value="1"/>
</dbReference>
<dbReference type="Gene3D" id="3.10.180.10">
    <property type="entry name" value="2,3-Dihydroxybiphenyl 1,2-Dioxygenase, domain 1"/>
    <property type="match status" value="1"/>
</dbReference>
<dbReference type="InterPro" id="IPR037523">
    <property type="entry name" value="VOC_core"/>
</dbReference>
<proteinExistence type="predicted"/>
<dbReference type="PANTHER" id="PTHR43279">
    <property type="entry name" value="CATECHOL-2,3-DIOXYGENASE"/>
    <property type="match status" value="1"/>
</dbReference>
<dbReference type="Pfam" id="PF00903">
    <property type="entry name" value="Glyoxalase"/>
    <property type="match status" value="1"/>
</dbReference>
<dbReference type="RefSeq" id="WP_283427014.1">
    <property type="nucleotide sequence ID" value="NZ_FXTY01000006.1"/>
</dbReference>
<evidence type="ECO:0000256" key="1">
    <source>
        <dbReference type="ARBA" id="ARBA00022723"/>
    </source>
</evidence>
<evidence type="ECO:0000313" key="4">
    <source>
        <dbReference type="Proteomes" id="UP001157961"/>
    </source>
</evidence>
<dbReference type="Proteomes" id="UP001157961">
    <property type="component" value="Unassembled WGS sequence"/>
</dbReference>
<evidence type="ECO:0000313" key="3">
    <source>
        <dbReference type="EMBL" id="SMP29209.1"/>
    </source>
</evidence>
<feature type="domain" description="VOC" evidence="2">
    <location>
        <begin position="10"/>
        <end position="130"/>
    </location>
</feature>
<gene>
    <name evidence="3" type="ORF">SAMN06265373_106169</name>
</gene>
<dbReference type="PROSITE" id="PS51819">
    <property type="entry name" value="VOC"/>
    <property type="match status" value="1"/>
</dbReference>
<keyword evidence="4" id="KW-1185">Reference proteome</keyword>
<organism evidence="3 4">
    <name type="scientific">Shimia sagamensis</name>
    <dbReference type="NCBI Taxonomy" id="1566352"/>
    <lineage>
        <taxon>Bacteria</taxon>
        <taxon>Pseudomonadati</taxon>
        <taxon>Pseudomonadota</taxon>
        <taxon>Alphaproteobacteria</taxon>
        <taxon>Rhodobacterales</taxon>
        <taxon>Roseobacteraceae</taxon>
    </lineage>
</organism>